<dbReference type="Proteomes" id="UP000557566">
    <property type="component" value="Unassembled WGS sequence"/>
</dbReference>
<dbReference type="EC" id="3.1.2.22" evidence="2"/>
<accession>A0A8H4LV13</accession>
<dbReference type="GO" id="GO:0008474">
    <property type="term" value="F:palmitoyl-(protein) hydrolase activity"/>
    <property type="evidence" value="ECO:0007669"/>
    <property type="project" value="UniProtKB-EC"/>
</dbReference>
<evidence type="ECO:0000256" key="5">
    <source>
        <dbReference type="ARBA" id="ARBA00022801"/>
    </source>
</evidence>
<gene>
    <name evidence="10" type="ORF">G6O67_006109</name>
</gene>
<keyword evidence="7" id="KW-0325">Glycoprotein</keyword>
<reference evidence="10 11" key="1">
    <citation type="journal article" date="2020" name="Genome Biol. Evol.">
        <title>A new high-quality draft genome assembly of the Chinese cordyceps Ophiocordyceps sinensis.</title>
        <authorList>
            <person name="Shu R."/>
            <person name="Zhang J."/>
            <person name="Meng Q."/>
            <person name="Zhang H."/>
            <person name="Zhou G."/>
            <person name="Li M."/>
            <person name="Wu P."/>
            <person name="Zhao Y."/>
            <person name="Chen C."/>
            <person name="Qin Q."/>
        </authorList>
    </citation>
    <scope>NUCLEOTIDE SEQUENCE [LARGE SCALE GENOMIC DNA]</scope>
    <source>
        <strain evidence="10 11">IOZ07</strain>
    </source>
</reference>
<name>A0A8H4LV13_9HYPO</name>
<dbReference type="SUPFAM" id="SSF53474">
    <property type="entry name" value="alpha/beta-Hydrolases"/>
    <property type="match status" value="1"/>
</dbReference>
<organism evidence="10 11">
    <name type="scientific">Ophiocordyceps sinensis</name>
    <dbReference type="NCBI Taxonomy" id="72228"/>
    <lineage>
        <taxon>Eukaryota</taxon>
        <taxon>Fungi</taxon>
        <taxon>Dikarya</taxon>
        <taxon>Ascomycota</taxon>
        <taxon>Pezizomycotina</taxon>
        <taxon>Sordariomycetes</taxon>
        <taxon>Hypocreomycetidae</taxon>
        <taxon>Hypocreales</taxon>
        <taxon>Ophiocordycipitaceae</taxon>
        <taxon>Ophiocordyceps</taxon>
    </lineage>
</organism>
<dbReference type="PRINTS" id="PR00414">
    <property type="entry name" value="PPTHIESTRASE"/>
</dbReference>
<evidence type="ECO:0000256" key="6">
    <source>
        <dbReference type="ARBA" id="ARBA00023157"/>
    </source>
</evidence>
<protein>
    <recommendedName>
        <fullName evidence="3">Palmitoyl-protein thioesterase 1</fullName>
        <ecNumber evidence="2">3.1.2.22</ecNumber>
    </recommendedName>
    <alternativeName>
        <fullName evidence="8">Palmitoyl-protein hydrolase 1</fullName>
    </alternativeName>
</protein>
<dbReference type="FunFam" id="3.40.50.1820:FF:000107">
    <property type="entry name" value="Palmitoyl-protein thioesterase 1"/>
    <property type="match status" value="1"/>
</dbReference>
<evidence type="ECO:0000313" key="10">
    <source>
        <dbReference type="EMBL" id="KAF4505978.1"/>
    </source>
</evidence>
<evidence type="ECO:0000256" key="7">
    <source>
        <dbReference type="ARBA" id="ARBA00023180"/>
    </source>
</evidence>
<evidence type="ECO:0000313" key="11">
    <source>
        <dbReference type="Proteomes" id="UP000557566"/>
    </source>
</evidence>
<dbReference type="Pfam" id="PF02089">
    <property type="entry name" value="Palm_thioest"/>
    <property type="match status" value="1"/>
</dbReference>
<evidence type="ECO:0000256" key="1">
    <source>
        <dbReference type="ARBA" id="ARBA00010758"/>
    </source>
</evidence>
<evidence type="ECO:0000256" key="2">
    <source>
        <dbReference type="ARBA" id="ARBA00012423"/>
    </source>
</evidence>
<keyword evidence="11" id="KW-1185">Reference proteome</keyword>
<evidence type="ECO:0000256" key="8">
    <source>
        <dbReference type="ARBA" id="ARBA00031934"/>
    </source>
</evidence>
<dbReference type="PANTHER" id="PTHR11247">
    <property type="entry name" value="PALMITOYL-PROTEIN THIOESTERASE/DOLICHYLDIPHOSPHATASE 1"/>
    <property type="match status" value="1"/>
</dbReference>
<keyword evidence="5" id="KW-0378">Hydrolase</keyword>
<comment type="caution">
    <text evidence="10">The sequence shown here is derived from an EMBL/GenBank/DDBJ whole genome shotgun (WGS) entry which is preliminary data.</text>
</comment>
<dbReference type="InterPro" id="IPR029058">
    <property type="entry name" value="AB_hydrolase_fold"/>
</dbReference>
<dbReference type="OrthoDB" id="10263094at2759"/>
<comment type="similarity">
    <text evidence="1">Belongs to the palmitoyl-protein thioesterase family.</text>
</comment>
<dbReference type="EMBL" id="JAAVMX010000007">
    <property type="protein sequence ID" value="KAF4505978.1"/>
    <property type="molecule type" value="Genomic_DNA"/>
</dbReference>
<dbReference type="Gene3D" id="3.40.50.1820">
    <property type="entry name" value="alpha/beta hydrolase"/>
    <property type="match status" value="1"/>
</dbReference>
<keyword evidence="4 9" id="KW-0732">Signal</keyword>
<proteinExistence type="inferred from homology"/>
<sequence length="362" mass="39573">MTTPPSMAPRRRLPATPSLGPLLVATALLAACSLAVTPPAPRTGDALVLDGGAQSRVRQGQHASASDDTPLPLVIWHGLGDSFAGEGVREVAALAEAVHPGTFVHTVALGQDAATDRYATWYGNLTEQVQAVCDALAAHPVLSTAPAVDALGFSQGGQFLRAYVERCNSPPVRSLVTFGSQHNGIVEFRACAASDWLCRGAMLLLRYSTWSSLVQGRLVPAQYFRDPADLQPYLEHSNFLADINNERAPARRNDTYRRNLARLANFVLYMFDADTTVVPRETSWFAEVNGSDVVPLRERQLYRDDWLGLRQLDSKGRLFFRSLPGDHMDIPLQTLNDTMVDFFGPSKRTFATSGAEFEADEL</sequence>
<keyword evidence="6" id="KW-1015">Disulfide bond</keyword>
<dbReference type="InterPro" id="IPR002472">
    <property type="entry name" value="Palm_thioest"/>
</dbReference>
<evidence type="ECO:0000256" key="3">
    <source>
        <dbReference type="ARBA" id="ARBA00014212"/>
    </source>
</evidence>
<dbReference type="AlphaFoldDB" id="A0A8H4LV13"/>
<evidence type="ECO:0000256" key="4">
    <source>
        <dbReference type="ARBA" id="ARBA00022729"/>
    </source>
</evidence>
<feature type="signal peptide" evidence="9">
    <location>
        <begin position="1"/>
        <end position="35"/>
    </location>
</feature>
<evidence type="ECO:0000256" key="9">
    <source>
        <dbReference type="SAM" id="SignalP"/>
    </source>
</evidence>
<feature type="chain" id="PRO_5034393925" description="Palmitoyl-protein thioesterase 1" evidence="9">
    <location>
        <begin position="36"/>
        <end position="362"/>
    </location>
</feature>
<dbReference type="PANTHER" id="PTHR11247:SF8">
    <property type="entry name" value="PALMITOYL-PROTEIN THIOESTERASE 1"/>
    <property type="match status" value="1"/>
</dbReference>